<proteinExistence type="predicted"/>
<evidence type="ECO:0008006" key="5">
    <source>
        <dbReference type="Google" id="ProtNLM"/>
    </source>
</evidence>
<comment type="caution">
    <text evidence="3">The sequence shown here is derived from an EMBL/GenBank/DDBJ whole genome shotgun (WGS) entry which is preliminary data.</text>
</comment>
<keyword evidence="4" id="KW-1185">Reference proteome</keyword>
<evidence type="ECO:0000313" key="4">
    <source>
        <dbReference type="Proteomes" id="UP000748752"/>
    </source>
</evidence>
<keyword evidence="1" id="KW-0472">Membrane</keyword>
<evidence type="ECO:0000256" key="2">
    <source>
        <dbReference type="SAM" id="SignalP"/>
    </source>
</evidence>
<dbReference type="RefSeq" id="WP_200237497.1">
    <property type="nucleotide sequence ID" value="NZ_NRRV01000025.1"/>
</dbReference>
<feature type="transmembrane region" description="Helical" evidence="1">
    <location>
        <begin position="203"/>
        <end position="220"/>
    </location>
</feature>
<gene>
    <name evidence="3" type="ORF">CKO31_11555</name>
</gene>
<evidence type="ECO:0000256" key="1">
    <source>
        <dbReference type="SAM" id="Phobius"/>
    </source>
</evidence>
<accession>A0ABS1CHK8</accession>
<keyword evidence="1" id="KW-0812">Transmembrane</keyword>
<feature type="signal peptide" evidence="2">
    <location>
        <begin position="1"/>
        <end position="20"/>
    </location>
</feature>
<reference evidence="3 4" key="1">
    <citation type="journal article" date="2020" name="Microorganisms">
        <title>Osmotic Adaptation and Compatible Solute Biosynthesis of Phototrophic Bacteria as Revealed from Genome Analyses.</title>
        <authorList>
            <person name="Imhoff J.F."/>
            <person name="Rahn T."/>
            <person name="Kunzel S."/>
            <person name="Keller A."/>
            <person name="Neulinger S.C."/>
        </authorList>
    </citation>
    <scope>NUCLEOTIDE SEQUENCE [LARGE SCALE GENOMIC DNA]</scope>
    <source>
        <strain evidence="3 4">DSM 6210</strain>
    </source>
</reference>
<dbReference type="EMBL" id="NRRV01000025">
    <property type="protein sequence ID" value="MBK1631364.1"/>
    <property type="molecule type" value="Genomic_DNA"/>
</dbReference>
<sequence length="231" mass="23914">MLQISRILLIAIAGLVPSFAASGSPVTIFNNGPANQRQGALLVTPAGDQVTVADDFSVSELYVLTGLTFWTVAGGNPTELDVSYALYSDGAGEPGAVLTSGNVSGLTGVPSAPPSGMQWILGLTSPYYSLLPGVDYWISVSVNSSDVDGLSWQYTNSRSGSPALGRLGSGASATNPPISFPANTWLDIFGADTAFQLTGEVPVASPLMLLLFAIPGVLVVKWRRSSDSQST</sequence>
<protein>
    <recommendedName>
        <fullName evidence="5">PEP-CTERM sorting domain-containing protein</fullName>
    </recommendedName>
</protein>
<keyword evidence="2" id="KW-0732">Signal</keyword>
<evidence type="ECO:0000313" key="3">
    <source>
        <dbReference type="EMBL" id="MBK1631364.1"/>
    </source>
</evidence>
<organism evidence="3 4">
    <name type="scientific">Thiohalocapsa halophila</name>
    <dbReference type="NCBI Taxonomy" id="69359"/>
    <lineage>
        <taxon>Bacteria</taxon>
        <taxon>Pseudomonadati</taxon>
        <taxon>Pseudomonadota</taxon>
        <taxon>Gammaproteobacteria</taxon>
        <taxon>Chromatiales</taxon>
        <taxon>Chromatiaceae</taxon>
        <taxon>Thiohalocapsa</taxon>
    </lineage>
</organism>
<dbReference type="Proteomes" id="UP000748752">
    <property type="component" value="Unassembled WGS sequence"/>
</dbReference>
<name>A0ABS1CHK8_9GAMM</name>
<feature type="chain" id="PRO_5046777005" description="PEP-CTERM sorting domain-containing protein" evidence="2">
    <location>
        <begin position="21"/>
        <end position="231"/>
    </location>
</feature>
<keyword evidence="1" id="KW-1133">Transmembrane helix</keyword>